<dbReference type="EMBL" id="CAXAMN010027084">
    <property type="protein sequence ID" value="CAK9108276.1"/>
    <property type="molecule type" value="Genomic_DNA"/>
</dbReference>
<dbReference type="InterPro" id="IPR000504">
    <property type="entry name" value="RRM_dom"/>
</dbReference>
<evidence type="ECO:0000256" key="2">
    <source>
        <dbReference type="SAM" id="MobiDB-lite"/>
    </source>
</evidence>
<feature type="domain" description="RRM" evidence="3">
    <location>
        <begin position="32"/>
        <end position="114"/>
    </location>
</feature>
<evidence type="ECO:0000313" key="4">
    <source>
        <dbReference type="EMBL" id="CAK9108276.1"/>
    </source>
</evidence>
<comment type="caution">
    <text evidence="4">The sequence shown here is derived from an EMBL/GenBank/DDBJ whole genome shotgun (WGS) entry which is preliminary data.</text>
</comment>
<sequence length="278" mass="30887">MLHMEAPPEARGKLESFDCKEDVYKELDTGATAIMLRRLPAKFTAESLIQVLDEITPGRYNFVYVPHDKRKLRNLALAFVNFSEPSAAQQAYDFFKNVKHPVMGPSVRVCQADIQGLGSNLAYFMARFGLQEMGNPHAPMVFENGVRQTNMVEAVKRHVTVDLLVQAHNRMEMQAMKIAAPQAAPEPVTQWASQSPASRRSSPPTTPVPASRASYALPCPPDIPMPSFSQPCQGAMAPYSFQGRRHGMRGNDSVPFKDTAIKRHTSDFSGWTPRIVSL</sequence>
<proteinExistence type="predicted"/>
<keyword evidence="1" id="KW-0694">RNA-binding</keyword>
<feature type="compositionally biased region" description="Low complexity" evidence="2">
    <location>
        <begin position="192"/>
        <end position="214"/>
    </location>
</feature>
<dbReference type="PROSITE" id="PS50102">
    <property type="entry name" value="RRM"/>
    <property type="match status" value="1"/>
</dbReference>
<dbReference type="Gene3D" id="3.30.70.330">
    <property type="match status" value="1"/>
</dbReference>
<gene>
    <name evidence="4" type="ORF">CCMP2556_LOCUS50468</name>
</gene>
<dbReference type="InterPro" id="IPR007201">
    <property type="entry name" value="Mei2-like_Rrm_C"/>
</dbReference>
<protein>
    <recommendedName>
        <fullName evidence="3">RRM domain-containing protein</fullName>
    </recommendedName>
</protein>
<dbReference type="InterPro" id="IPR035979">
    <property type="entry name" value="RBD_domain_sf"/>
</dbReference>
<accession>A0ABP0S7I4</accession>
<name>A0ABP0S7I4_9DINO</name>
<dbReference type="SMART" id="SM00360">
    <property type="entry name" value="RRM"/>
    <property type="match status" value="1"/>
</dbReference>
<dbReference type="Pfam" id="PF04059">
    <property type="entry name" value="RRM_2"/>
    <property type="match status" value="1"/>
</dbReference>
<organism evidence="4 5">
    <name type="scientific">Durusdinium trenchii</name>
    <dbReference type="NCBI Taxonomy" id="1381693"/>
    <lineage>
        <taxon>Eukaryota</taxon>
        <taxon>Sar</taxon>
        <taxon>Alveolata</taxon>
        <taxon>Dinophyceae</taxon>
        <taxon>Suessiales</taxon>
        <taxon>Symbiodiniaceae</taxon>
        <taxon>Durusdinium</taxon>
    </lineage>
</organism>
<dbReference type="SUPFAM" id="SSF54928">
    <property type="entry name" value="RNA-binding domain, RBD"/>
    <property type="match status" value="1"/>
</dbReference>
<dbReference type="InterPro" id="IPR012677">
    <property type="entry name" value="Nucleotide-bd_a/b_plait_sf"/>
</dbReference>
<feature type="region of interest" description="Disordered" evidence="2">
    <location>
        <begin position="184"/>
        <end position="215"/>
    </location>
</feature>
<evidence type="ECO:0000259" key="3">
    <source>
        <dbReference type="PROSITE" id="PS50102"/>
    </source>
</evidence>
<evidence type="ECO:0000256" key="1">
    <source>
        <dbReference type="PROSITE-ProRule" id="PRU00176"/>
    </source>
</evidence>
<keyword evidence="5" id="KW-1185">Reference proteome</keyword>
<reference evidence="4 5" key="1">
    <citation type="submission" date="2024-02" db="EMBL/GenBank/DDBJ databases">
        <authorList>
            <person name="Chen Y."/>
            <person name="Shah S."/>
            <person name="Dougan E. K."/>
            <person name="Thang M."/>
            <person name="Chan C."/>
        </authorList>
    </citation>
    <scope>NUCLEOTIDE SEQUENCE [LARGE SCALE GENOMIC DNA]</scope>
</reference>
<evidence type="ECO:0000313" key="5">
    <source>
        <dbReference type="Proteomes" id="UP001642484"/>
    </source>
</evidence>
<dbReference type="Proteomes" id="UP001642484">
    <property type="component" value="Unassembled WGS sequence"/>
</dbReference>